<dbReference type="EMBL" id="RMBX01000004">
    <property type="protein sequence ID" value="RPD41434.1"/>
    <property type="molecule type" value="Genomic_DNA"/>
</dbReference>
<comment type="caution">
    <text evidence="1">The sequence shown here is derived from an EMBL/GenBank/DDBJ whole genome shotgun (WGS) entry which is preliminary data.</text>
</comment>
<dbReference type="OrthoDB" id="707849at2"/>
<dbReference type="PROSITE" id="PS51257">
    <property type="entry name" value="PROKAR_LIPOPROTEIN"/>
    <property type="match status" value="1"/>
</dbReference>
<evidence type="ECO:0000313" key="1">
    <source>
        <dbReference type="EMBL" id="RPD41434.1"/>
    </source>
</evidence>
<dbReference type="AlphaFoldDB" id="A0A3N4MC19"/>
<organism evidence="1 2">
    <name type="scientific">Chitinophaga barathri</name>
    <dbReference type="NCBI Taxonomy" id="1647451"/>
    <lineage>
        <taxon>Bacteria</taxon>
        <taxon>Pseudomonadati</taxon>
        <taxon>Bacteroidota</taxon>
        <taxon>Chitinophagia</taxon>
        <taxon>Chitinophagales</taxon>
        <taxon>Chitinophagaceae</taxon>
        <taxon>Chitinophaga</taxon>
    </lineage>
</organism>
<gene>
    <name evidence="1" type="ORF">EG028_08935</name>
</gene>
<dbReference type="RefSeq" id="WP_120516267.1">
    <property type="nucleotide sequence ID" value="NZ_QXZY01000005.1"/>
</dbReference>
<protein>
    <submittedName>
        <fullName evidence="1">DUF4302 domain-containing protein</fullName>
    </submittedName>
</protein>
<sequence>MKILSFYTLLVVAVLTSCKKDGLENYQVEKTHPNAEEMLAEFTRTLHSGSLAWQAVLNPKAGKSYTMFFKMDKGGNVWTLLDLNLTTARSPKSGSYRLSSDASNASIHFSSGTYLDDVTHKDGYRTVGADTSYTFKYMHGDTVMLSGNQYGDELRLISITTEEELHFERGILGNAFIYLYNFFVQKPYFSLSTPDTGPVQIVIDVDNRGIIFFYGKDGELVYASTDYSYGVNKILLKTPVRIGPYVFYELSVDTVTGAFYLADGNRRFDLNGANMPVIPLHLLLGNEYPPYVSLPSPEYVELLPGWSDAFKNTWQQSADGLRNSEFQASLLVFSFGMDIQRKTMDIEVFFAIDNATYRAVFPYKYTKTSNGVFKFEALPLDVQNNQLHLNASIIQPHLKPLLDMVRDNSFTINLHDYGGASFLAQMTSVERPDIYFTGHMVQYYIP</sequence>
<dbReference type="Proteomes" id="UP000279089">
    <property type="component" value="Unassembled WGS sequence"/>
</dbReference>
<dbReference type="Pfam" id="PF14135">
    <property type="entry name" value="DUF4302"/>
    <property type="match status" value="1"/>
</dbReference>
<keyword evidence="2" id="KW-1185">Reference proteome</keyword>
<reference evidence="2" key="1">
    <citation type="submission" date="2018-11" db="EMBL/GenBank/DDBJ databases">
        <title>Chitinophaga lutea sp.nov., isolate from arsenic contaminated soil.</title>
        <authorList>
            <person name="Zong Y."/>
        </authorList>
    </citation>
    <scope>NUCLEOTIDE SEQUENCE [LARGE SCALE GENOMIC DNA]</scope>
    <source>
        <strain evidence="2">YLT18</strain>
    </source>
</reference>
<proteinExistence type="predicted"/>
<accession>A0A3N4MC19</accession>
<dbReference type="InterPro" id="IPR025396">
    <property type="entry name" value="DUF4302"/>
</dbReference>
<evidence type="ECO:0000313" key="2">
    <source>
        <dbReference type="Proteomes" id="UP000279089"/>
    </source>
</evidence>
<name>A0A3N4MC19_9BACT</name>